<evidence type="ECO:0000313" key="6">
    <source>
        <dbReference type="EMBL" id="KFB08277.1"/>
    </source>
</evidence>
<feature type="region of interest" description="Disordered" evidence="4">
    <location>
        <begin position="327"/>
        <end position="348"/>
    </location>
</feature>
<feature type="domain" description="HTH lacI-type" evidence="5">
    <location>
        <begin position="5"/>
        <end position="59"/>
    </location>
</feature>
<dbReference type="InterPro" id="IPR046335">
    <property type="entry name" value="LacI/GalR-like_sensor"/>
</dbReference>
<name>A0A084U5P1_9HYPH</name>
<dbReference type="CDD" id="cd06267">
    <property type="entry name" value="PBP1_LacI_sugar_binding-like"/>
    <property type="match status" value="1"/>
</dbReference>
<dbReference type="InterPro" id="IPR000843">
    <property type="entry name" value="HTH_LacI"/>
</dbReference>
<dbReference type="InterPro" id="IPR028082">
    <property type="entry name" value="Peripla_BP_I"/>
</dbReference>
<keyword evidence="3" id="KW-0804">Transcription</keyword>
<dbReference type="Gene3D" id="1.10.260.40">
    <property type="entry name" value="lambda repressor-like DNA-binding domains"/>
    <property type="match status" value="1"/>
</dbReference>
<dbReference type="OrthoDB" id="8433438at2"/>
<keyword evidence="2" id="KW-0238">DNA-binding</keyword>
<dbReference type="PROSITE" id="PS50932">
    <property type="entry name" value="HTH_LACI_2"/>
    <property type="match status" value="1"/>
</dbReference>
<evidence type="ECO:0000259" key="5">
    <source>
        <dbReference type="PROSITE" id="PS50932"/>
    </source>
</evidence>
<feature type="compositionally biased region" description="Polar residues" evidence="4">
    <location>
        <begin position="327"/>
        <end position="339"/>
    </location>
</feature>
<proteinExistence type="predicted"/>
<dbReference type="EMBL" id="JMQM01000003">
    <property type="protein sequence ID" value="KFB08277.1"/>
    <property type="molecule type" value="Genomic_DNA"/>
</dbReference>
<dbReference type="SUPFAM" id="SSF47413">
    <property type="entry name" value="lambda repressor-like DNA-binding domains"/>
    <property type="match status" value="1"/>
</dbReference>
<accession>A0A084U5P1</accession>
<evidence type="ECO:0000256" key="2">
    <source>
        <dbReference type="ARBA" id="ARBA00023125"/>
    </source>
</evidence>
<gene>
    <name evidence="6" type="ORF">EL18_03487</name>
</gene>
<dbReference type="PANTHER" id="PTHR30146:SF109">
    <property type="entry name" value="HTH-TYPE TRANSCRIPTIONAL REGULATOR GALS"/>
    <property type="match status" value="1"/>
</dbReference>
<dbReference type="Proteomes" id="UP000053675">
    <property type="component" value="Unassembled WGS sequence"/>
</dbReference>
<dbReference type="GO" id="GO:0003700">
    <property type="term" value="F:DNA-binding transcription factor activity"/>
    <property type="evidence" value="ECO:0007669"/>
    <property type="project" value="TreeGrafter"/>
</dbReference>
<dbReference type="AlphaFoldDB" id="A0A084U5P1"/>
<dbReference type="eggNOG" id="COG1609">
    <property type="taxonomic scope" value="Bacteria"/>
</dbReference>
<dbReference type="CDD" id="cd01392">
    <property type="entry name" value="HTH_LacI"/>
    <property type="match status" value="1"/>
</dbReference>
<comment type="caution">
    <text evidence="6">The sequence shown here is derived from an EMBL/GenBank/DDBJ whole genome shotgun (WGS) entry which is preliminary data.</text>
</comment>
<dbReference type="Gene3D" id="3.40.50.2300">
    <property type="match status" value="2"/>
</dbReference>
<organism evidence="6 7">
    <name type="scientific">Nitratireductor basaltis</name>
    <dbReference type="NCBI Taxonomy" id="472175"/>
    <lineage>
        <taxon>Bacteria</taxon>
        <taxon>Pseudomonadati</taxon>
        <taxon>Pseudomonadota</taxon>
        <taxon>Alphaproteobacteria</taxon>
        <taxon>Hyphomicrobiales</taxon>
        <taxon>Phyllobacteriaceae</taxon>
        <taxon>Nitratireductor</taxon>
    </lineage>
</organism>
<sequence>MASRPNLSDIARQLGVSVATVSNALSGKGRVSRELGDAIRRKAEELGYIPSVAGRALSTGRSNVLGLVLADINQPLFPQFALNIEEAAGELGYGVLIGNSRGDPQEQERAIRRLIERGADGIVVVPRYDTRVTGHRWPIAVIDSPSSPDNTVSADHFNGGVAIGRHLRDLGHENVVIVGLYSGSNVQKDRVAGIKAAFDDRDLPIVWIQELERERGQNCPLGLVDFVKDGATAFACVSDLHALRAVTELQQAGIAVPGDVSVTGFDDLGWAGVVAPAITTMRMDMKRIAHLAIRHILHQLDANKHEAPEELAELSGGVPMELIIRQSSGPAPRARSNTDLAAVHARSE</sequence>
<dbReference type="SMART" id="SM00354">
    <property type="entry name" value="HTH_LACI"/>
    <property type="match status" value="1"/>
</dbReference>
<dbReference type="STRING" id="472175.EL18_03487"/>
<dbReference type="Pfam" id="PF00356">
    <property type="entry name" value="LacI"/>
    <property type="match status" value="1"/>
</dbReference>
<dbReference type="SUPFAM" id="SSF53822">
    <property type="entry name" value="Periplasmic binding protein-like I"/>
    <property type="match status" value="1"/>
</dbReference>
<reference evidence="6 7" key="1">
    <citation type="submission" date="2014-05" db="EMBL/GenBank/DDBJ databases">
        <title>Draft Genome Sequence of Nitratireductor basaltis Strain UMTGB225, A Marine Bacterium Isolated from Green Barrel Tunicate.</title>
        <authorList>
            <person name="Gan H.Y."/>
        </authorList>
    </citation>
    <scope>NUCLEOTIDE SEQUENCE [LARGE SCALE GENOMIC DNA]</scope>
    <source>
        <strain evidence="6 7">UMTGB225</strain>
    </source>
</reference>
<evidence type="ECO:0000256" key="3">
    <source>
        <dbReference type="ARBA" id="ARBA00023163"/>
    </source>
</evidence>
<dbReference type="PATRIC" id="fig|472175.3.peg.3488"/>
<evidence type="ECO:0000313" key="7">
    <source>
        <dbReference type="Proteomes" id="UP000053675"/>
    </source>
</evidence>
<keyword evidence="7" id="KW-1185">Reference proteome</keyword>
<evidence type="ECO:0000256" key="1">
    <source>
        <dbReference type="ARBA" id="ARBA00023015"/>
    </source>
</evidence>
<dbReference type="GO" id="GO:0000976">
    <property type="term" value="F:transcription cis-regulatory region binding"/>
    <property type="evidence" value="ECO:0007669"/>
    <property type="project" value="TreeGrafter"/>
</dbReference>
<keyword evidence="1" id="KW-0805">Transcription regulation</keyword>
<protein>
    <submittedName>
        <fullName evidence="6">LacI family transcription regulator</fullName>
    </submittedName>
</protein>
<dbReference type="RefSeq" id="WP_036487036.1">
    <property type="nucleotide sequence ID" value="NZ_JMQM01000003.1"/>
</dbReference>
<evidence type="ECO:0000256" key="4">
    <source>
        <dbReference type="SAM" id="MobiDB-lite"/>
    </source>
</evidence>
<dbReference type="Pfam" id="PF13377">
    <property type="entry name" value="Peripla_BP_3"/>
    <property type="match status" value="1"/>
</dbReference>
<dbReference type="PANTHER" id="PTHR30146">
    <property type="entry name" value="LACI-RELATED TRANSCRIPTIONAL REPRESSOR"/>
    <property type="match status" value="1"/>
</dbReference>
<dbReference type="InterPro" id="IPR010982">
    <property type="entry name" value="Lambda_DNA-bd_dom_sf"/>
</dbReference>